<feature type="domain" description="Aminoglycoside phosphotransferase" evidence="1">
    <location>
        <begin position="52"/>
        <end position="279"/>
    </location>
</feature>
<dbReference type="RefSeq" id="WP_229831771.1">
    <property type="nucleotide sequence ID" value="NZ_BNAJ01000001.1"/>
</dbReference>
<name>A0A7W8KBF1_9DEIO</name>
<dbReference type="Gene3D" id="3.90.1200.10">
    <property type="match status" value="1"/>
</dbReference>
<keyword evidence="2" id="KW-0808">Transferase</keyword>
<accession>A0A7W8KBF1</accession>
<gene>
    <name evidence="2" type="ORF">HNQ07_000576</name>
</gene>
<dbReference type="SUPFAM" id="SSF56112">
    <property type="entry name" value="Protein kinase-like (PK-like)"/>
    <property type="match status" value="1"/>
</dbReference>
<evidence type="ECO:0000313" key="3">
    <source>
        <dbReference type="Proteomes" id="UP000539473"/>
    </source>
</evidence>
<sequence>MPSVRGRLRAAWAALEGDGPAVDARVWPRDLCAAFPGPRRLVEAWTGEGAAFARYATAHGPLFLKYVPLTWHDPRACARLERETAYLRDLAPLAPVLHAPFLHAAARAPHAHLLTRDLTDTTTGWGAFSSDPEREAGLRDVVRLLARLHAFWAGPDGHGHPALTGAWAWRPGDVIGRAQRMAARPQDYGVAAPVIADIAAALPELLAAPQPVTLVHGDIHAGQVLWPLGGGPPVLIDYGQTHPSVPGEDLAHLLAVRLDAAERENLGPALREVYREERARHGVPVSGRALAAEERAGLALNVLTTVRQARRTRGSGVQQALDQVLEVWAEGSPRNTR</sequence>
<evidence type="ECO:0000259" key="1">
    <source>
        <dbReference type="Pfam" id="PF01636"/>
    </source>
</evidence>
<dbReference type="Pfam" id="PF01636">
    <property type="entry name" value="APH"/>
    <property type="match status" value="1"/>
</dbReference>
<dbReference type="Proteomes" id="UP000539473">
    <property type="component" value="Unassembled WGS sequence"/>
</dbReference>
<dbReference type="AlphaFoldDB" id="A0A7W8KBF1"/>
<dbReference type="EMBL" id="JACHFK010000001">
    <property type="protein sequence ID" value="MBB5375132.1"/>
    <property type="molecule type" value="Genomic_DNA"/>
</dbReference>
<proteinExistence type="predicted"/>
<evidence type="ECO:0000313" key="2">
    <source>
        <dbReference type="EMBL" id="MBB5375132.1"/>
    </source>
</evidence>
<comment type="caution">
    <text evidence="2">The sequence shown here is derived from an EMBL/GenBank/DDBJ whole genome shotgun (WGS) entry which is preliminary data.</text>
</comment>
<organism evidence="2 3">
    <name type="scientific">Deinococcus metalli</name>
    <dbReference type="NCBI Taxonomy" id="1141878"/>
    <lineage>
        <taxon>Bacteria</taxon>
        <taxon>Thermotogati</taxon>
        <taxon>Deinococcota</taxon>
        <taxon>Deinococci</taxon>
        <taxon>Deinococcales</taxon>
        <taxon>Deinococcaceae</taxon>
        <taxon>Deinococcus</taxon>
    </lineage>
</organism>
<keyword evidence="2" id="KW-0418">Kinase</keyword>
<reference evidence="2 3" key="1">
    <citation type="submission" date="2020-08" db="EMBL/GenBank/DDBJ databases">
        <title>Genomic Encyclopedia of Type Strains, Phase IV (KMG-IV): sequencing the most valuable type-strain genomes for metagenomic binning, comparative biology and taxonomic classification.</title>
        <authorList>
            <person name="Goeker M."/>
        </authorList>
    </citation>
    <scope>NUCLEOTIDE SEQUENCE [LARGE SCALE GENOMIC DNA]</scope>
    <source>
        <strain evidence="2 3">DSM 27521</strain>
    </source>
</reference>
<dbReference type="InterPro" id="IPR011009">
    <property type="entry name" value="Kinase-like_dom_sf"/>
</dbReference>
<dbReference type="InterPro" id="IPR002575">
    <property type="entry name" value="Aminoglycoside_PTrfase"/>
</dbReference>
<protein>
    <submittedName>
        <fullName evidence="2">Aminoglycoside phosphotransferase (APT) family kinase protein</fullName>
    </submittedName>
</protein>
<dbReference type="GO" id="GO:0016301">
    <property type="term" value="F:kinase activity"/>
    <property type="evidence" value="ECO:0007669"/>
    <property type="project" value="UniProtKB-KW"/>
</dbReference>